<dbReference type="NCBIfam" id="NF004905">
    <property type="entry name" value="PRK06265.1-5"/>
    <property type="match status" value="1"/>
</dbReference>
<organism evidence="8 9">
    <name type="scientific">Desulfotalea psychrophila (strain LSv54 / DSM 12343)</name>
    <dbReference type="NCBI Taxonomy" id="177439"/>
    <lineage>
        <taxon>Bacteria</taxon>
        <taxon>Pseudomonadati</taxon>
        <taxon>Thermodesulfobacteriota</taxon>
        <taxon>Desulfobulbia</taxon>
        <taxon>Desulfobulbales</taxon>
        <taxon>Desulfocapsaceae</taxon>
        <taxon>Desulfotalea</taxon>
    </lineage>
</organism>
<feature type="transmembrane region" description="Helical" evidence="7">
    <location>
        <begin position="138"/>
        <end position="161"/>
    </location>
</feature>
<gene>
    <name evidence="8" type="ordered locus">DP0760</name>
</gene>
<evidence type="ECO:0000256" key="4">
    <source>
        <dbReference type="ARBA" id="ARBA00022692"/>
    </source>
</evidence>
<dbReference type="Pfam" id="PF01891">
    <property type="entry name" value="CbiM"/>
    <property type="match status" value="1"/>
</dbReference>
<proteinExistence type="predicted"/>
<dbReference type="eggNOG" id="COG0310">
    <property type="taxonomic scope" value="Bacteria"/>
</dbReference>
<feature type="transmembrane region" description="Helical" evidence="7">
    <location>
        <begin position="173"/>
        <end position="197"/>
    </location>
</feature>
<dbReference type="STRING" id="177439.DP0760"/>
<dbReference type="EMBL" id="CR522870">
    <property type="protein sequence ID" value="CAG35489.1"/>
    <property type="molecule type" value="Genomic_DNA"/>
</dbReference>
<dbReference type="HOGENOM" id="CLU_052508_1_0_7"/>
<dbReference type="PANTHER" id="PTHR34229">
    <property type="entry name" value="METAL TRANSPORT PROTEIN HI_1621-RELATED"/>
    <property type="match status" value="1"/>
</dbReference>
<dbReference type="GO" id="GO:0000041">
    <property type="term" value="P:transition metal ion transport"/>
    <property type="evidence" value="ECO:0007669"/>
    <property type="project" value="InterPro"/>
</dbReference>
<comment type="subcellular location">
    <subcellularLocation>
        <location evidence="1">Cell membrane</location>
        <topology evidence="1">Multi-pass membrane protein</topology>
    </subcellularLocation>
</comment>
<feature type="transmembrane region" description="Helical" evidence="7">
    <location>
        <begin position="48"/>
        <end position="65"/>
    </location>
</feature>
<dbReference type="AlphaFoldDB" id="Q6AQ84"/>
<evidence type="ECO:0000256" key="7">
    <source>
        <dbReference type="SAM" id="Phobius"/>
    </source>
</evidence>
<dbReference type="KEGG" id="dps:DP0760"/>
<dbReference type="Proteomes" id="UP000000602">
    <property type="component" value="Chromosome"/>
</dbReference>
<reference evidence="9" key="1">
    <citation type="journal article" date="2004" name="Environ. Microbiol.">
        <title>The genome of Desulfotalea psychrophila, a sulfate-reducing bacterium from permanently cold Arctic sediments.</title>
        <authorList>
            <person name="Rabus R."/>
            <person name="Ruepp A."/>
            <person name="Frickey T."/>
            <person name="Rattei T."/>
            <person name="Fartmann B."/>
            <person name="Stark M."/>
            <person name="Bauer M."/>
            <person name="Zibat A."/>
            <person name="Lombardot T."/>
            <person name="Becker I."/>
            <person name="Amann J."/>
            <person name="Gellner K."/>
            <person name="Teeling H."/>
            <person name="Leuschner W.D."/>
            <person name="Gloeckner F.-O."/>
            <person name="Lupas A.N."/>
            <person name="Amann R."/>
            <person name="Klenk H.-P."/>
        </authorList>
    </citation>
    <scope>NUCLEOTIDE SEQUENCE [LARGE SCALE GENOMIC DNA]</scope>
    <source>
        <strain evidence="9">DSM 12343 / LSv54</strain>
    </source>
</reference>
<keyword evidence="3" id="KW-1003">Cell membrane</keyword>
<protein>
    <submittedName>
        <fullName evidence="8">Probable cobalt membrane transporter (CbiM)</fullName>
    </submittedName>
</protein>
<dbReference type="InterPro" id="IPR002751">
    <property type="entry name" value="CbiM/NikMN"/>
</dbReference>
<evidence type="ECO:0000256" key="1">
    <source>
        <dbReference type="ARBA" id="ARBA00004651"/>
    </source>
</evidence>
<keyword evidence="6 7" id="KW-0472">Membrane</keyword>
<feature type="transmembrane region" description="Helical" evidence="7">
    <location>
        <begin position="102"/>
        <end position="126"/>
    </location>
</feature>
<evidence type="ECO:0000256" key="2">
    <source>
        <dbReference type="ARBA" id="ARBA00022448"/>
    </source>
</evidence>
<evidence type="ECO:0000256" key="5">
    <source>
        <dbReference type="ARBA" id="ARBA00022989"/>
    </source>
</evidence>
<dbReference type="PANTHER" id="PTHR34229:SF1">
    <property type="entry name" value="METAL TRANSPORT PROTEIN HI_1621-RELATED"/>
    <property type="match status" value="1"/>
</dbReference>
<feature type="transmembrane region" description="Helical" evidence="7">
    <location>
        <begin position="20"/>
        <end position="36"/>
    </location>
</feature>
<keyword evidence="4 7" id="KW-0812">Transmembrane</keyword>
<sequence length="209" mass="22422">MLLSWRHYMHISEGVLSPPVLALGGVITVAGTAMGLKHLDGEKIMTTALLTSTFFVASLIHVPVGPANVHLILSGLMGITLGWACFPAILTALFLQVLFFQYGGFTVLGVNTANMAVPAIICYLLFRPLLTSGKKGQKVAAFASGFIAVLLGTLFMAGSLFASDQQFFNTAKLVCIAHIPLMFIEGIITMFAVTFLAKVQPEFLQLKTK</sequence>
<dbReference type="GO" id="GO:0005886">
    <property type="term" value="C:plasma membrane"/>
    <property type="evidence" value="ECO:0007669"/>
    <property type="project" value="UniProtKB-SubCell"/>
</dbReference>
<dbReference type="NCBIfam" id="NF004904">
    <property type="entry name" value="PRK06265.1-4"/>
    <property type="match status" value="1"/>
</dbReference>
<keyword evidence="5 7" id="KW-1133">Transmembrane helix</keyword>
<evidence type="ECO:0000256" key="3">
    <source>
        <dbReference type="ARBA" id="ARBA00022475"/>
    </source>
</evidence>
<feature type="transmembrane region" description="Helical" evidence="7">
    <location>
        <begin position="71"/>
        <end position="95"/>
    </location>
</feature>
<dbReference type="Gene3D" id="1.10.1760.20">
    <property type="match status" value="1"/>
</dbReference>
<evidence type="ECO:0000313" key="9">
    <source>
        <dbReference type="Proteomes" id="UP000000602"/>
    </source>
</evidence>
<name>Q6AQ84_DESPS</name>
<evidence type="ECO:0000313" key="8">
    <source>
        <dbReference type="EMBL" id="CAG35489.1"/>
    </source>
</evidence>
<keyword evidence="2" id="KW-0813">Transport</keyword>
<evidence type="ECO:0000256" key="6">
    <source>
        <dbReference type="ARBA" id="ARBA00023136"/>
    </source>
</evidence>
<accession>Q6AQ84</accession>
<keyword evidence="9" id="KW-1185">Reference proteome</keyword>